<dbReference type="Proteomes" id="UP000070442">
    <property type="component" value="Unassembled WGS sequence"/>
</dbReference>
<feature type="transmembrane region" description="Helical" evidence="1">
    <location>
        <begin position="202"/>
        <end position="221"/>
    </location>
</feature>
<evidence type="ECO:0000313" key="3">
    <source>
        <dbReference type="Proteomes" id="UP000070442"/>
    </source>
</evidence>
<dbReference type="RefSeq" id="WP_157065073.1">
    <property type="nucleotide sequence ID" value="NZ_CAUPGT010000008.1"/>
</dbReference>
<dbReference type="STRING" id="755172.HMPREF1863_00751"/>
<gene>
    <name evidence="2" type="ORF">HMPREF1863_00751</name>
</gene>
<evidence type="ECO:0000256" key="1">
    <source>
        <dbReference type="SAM" id="Phobius"/>
    </source>
</evidence>
<dbReference type="PATRIC" id="fig|755172.3.peg.720"/>
<comment type="caution">
    <text evidence="2">The sequence shown here is derived from an EMBL/GenBank/DDBJ whole genome shotgun (WGS) entry which is preliminary data.</text>
</comment>
<feature type="transmembrane region" description="Helical" evidence="1">
    <location>
        <begin position="90"/>
        <end position="108"/>
    </location>
</feature>
<feature type="transmembrane region" description="Helical" evidence="1">
    <location>
        <begin position="36"/>
        <end position="53"/>
    </location>
</feature>
<dbReference type="InterPro" id="IPR036890">
    <property type="entry name" value="HATPase_C_sf"/>
</dbReference>
<proteinExistence type="predicted"/>
<keyword evidence="1" id="KW-0812">Transmembrane</keyword>
<feature type="transmembrane region" description="Helical" evidence="1">
    <location>
        <begin position="233"/>
        <end position="254"/>
    </location>
</feature>
<evidence type="ECO:0000313" key="2">
    <source>
        <dbReference type="EMBL" id="KXB67025.1"/>
    </source>
</evidence>
<keyword evidence="1" id="KW-1133">Transmembrane helix</keyword>
<feature type="transmembrane region" description="Helical" evidence="1">
    <location>
        <begin position="115"/>
        <end position="135"/>
    </location>
</feature>
<name>A0A134AH93_9FIRM</name>
<reference evidence="3" key="1">
    <citation type="submission" date="2016-01" db="EMBL/GenBank/DDBJ databases">
        <authorList>
            <person name="Mitreva M."/>
            <person name="Pepin K.H."/>
            <person name="Mihindukulasuriya K.A."/>
            <person name="Fulton R."/>
            <person name="Fronick C."/>
            <person name="O'Laughlin M."/>
            <person name="Miner T."/>
            <person name="Herter B."/>
            <person name="Rosa B.A."/>
            <person name="Cordes M."/>
            <person name="Tomlinson C."/>
            <person name="Wollam A."/>
            <person name="Palsikar V.B."/>
            <person name="Mardis E.R."/>
            <person name="Wilson R.K."/>
        </authorList>
    </citation>
    <scope>NUCLEOTIDE SEQUENCE [LARGE SCALE GENOMIC DNA]</scope>
    <source>
        <strain evidence="3">DNF00729</strain>
    </source>
</reference>
<organism evidence="2 3">
    <name type="scientific">Aedoeadaptatus coxii</name>
    <dbReference type="NCBI Taxonomy" id="755172"/>
    <lineage>
        <taxon>Bacteria</taxon>
        <taxon>Bacillati</taxon>
        <taxon>Bacillota</taxon>
        <taxon>Tissierellia</taxon>
        <taxon>Tissierellales</taxon>
        <taxon>Peptoniphilaceae</taxon>
        <taxon>Aedoeadaptatus</taxon>
    </lineage>
</organism>
<dbReference type="OrthoDB" id="9768405at2"/>
<feature type="transmembrane region" description="Helical" evidence="1">
    <location>
        <begin position="141"/>
        <end position="160"/>
    </location>
</feature>
<dbReference type="EMBL" id="LSDG01000023">
    <property type="protein sequence ID" value="KXB67025.1"/>
    <property type="molecule type" value="Genomic_DNA"/>
</dbReference>
<dbReference type="AlphaFoldDB" id="A0A134AH93"/>
<protein>
    <recommendedName>
        <fullName evidence="4">ATPase/histidine kinase/DNA gyrase B/HSP90 domain protein</fullName>
    </recommendedName>
</protein>
<dbReference type="SUPFAM" id="SSF55874">
    <property type="entry name" value="ATPase domain of HSP90 chaperone/DNA topoisomerase II/histidine kinase"/>
    <property type="match status" value="1"/>
</dbReference>
<sequence length="516" mass="60338">MKTKSREWRGMLAANIFLQMALYIALWFFGGNRNESIIMFFAIANQITFYICLKEQGRKYFKRGNMSFLVPAFYFLLEPMLYFYTRDIYLVRYFILYLFVASYMEILLEGRRNLTSLRLFAGAYFLGIFLLETAYGFDAHYLYVASMIILCGFPTAFYLLNLRDIHRHTLYSSKIIPMMSLFLMGYLVFYHLKGGALQSSQIFDEMTMMTPLMILLIVLMVKGSKPEGKQVISLVKIHIITFLIAFISILLVKVNLADYKASAVQGLQLTFIYLMIRSYGTYLHLIKNTSETFREMGNESMLLEEYDQLYIQKTNRFLHDDVLQDIILAQKLTQRAEPFDEKERIEKVLKDSIRTIREEINLNDPLLNYVDSLSDHYYRLINELRAKYDNKDILIDFNCPEELVLPPPYDRAVYKIIGELVSNLFKHSRGSYSTMELHTEDGALRLHMKNMGDKLESENDGGKHIGLKLLTMEARKLGGEFTISEQKEGEEPVLAFYVEIPISKERIYEDFINRRS</sequence>
<keyword evidence="1" id="KW-0472">Membrane</keyword>
<keyword evidence="3" id="KW-1185">Reference proteome</keyword>
<feature type="transmembrane region" description="Helical" evidence="1">
    <location>
        <begin position="12"/>
        <end position="30"/>
    </location>
</feature>
<evidence type="ECO:0008006" key="4">
    <source>
        <dbReference type="Google" id="ProtNLM"/>
    </source>
</evidence>
<feature type="transmembrane region" description="Helical" evidence="1">
    <location>
        <begin position="266"/>
        <end position="286"/>
    </location>
</feature>
<accession>A0A134AH93</accession>
<dbReference type="Gene3D" id="3.30.565.10">
    <property type="entry name" value="Histidine kinase-like ATPase, C-terminal domain"/>
    <property type="match status" value="1"/>
</dbReference>
<feature type="transmembrane region" description="Helical" evidence="1">
    <location>
        <begin position="65"/>
        <end position="84"/>
    </location>
</feature>
<feature type="transmembrane region" description="Helical" evidence="1">
    <location>
        <begin position="172"/>
        <end position="190"/>
    </location>
</feature>